<feature type="region of interest" description="Disordered" evidence="1">
    <location>
        <begin position="108"/>
        <end position="142"/>
    </location>
</feature>
<evidence type="ECO:0000256" key="1">
    <source>
        <dbReference type="SAM" id="MobiDB-lite"/>
    </source>
</evidence>
<name>D0LZQ5_HALO1</name>
<dbReference type="Proteomes" id="UP000001880">
    <property type="component" value="Chromosome"/>
</dbReference>
<gene>
    <name evidence="2" type="ordered locus">Hoch_5552</name>
</gene>
<keyword evidence="3" id="KW-1185">Reference proteome</keyword>
<dbReference type="KEGG" id="hoh:Hoch_5552"/>
<protein>
    <submittedName>
        <fullName evidence="2">Uncharacterized protein</fullName>
    </submittedName>
</protein>
<feature type="compositionally biased region" description="Low complexity" evidence="1">
    <location>
        <begin position="1"/>
        <end position="20"/>
    </location>
</feature>
<proteinExistence type="predicted"/>
<evidence type="ECO:0000313" key="3">
    <source>
        <dbReference type="Proteomes" id="UP000001880"/>
    </source>
</evidence>
<dbReference type="EMBL" id="CP001804">
    <property type="protein sequence ID" value="ACY18034.1"/>
    <property type="molecule type" value="Genomic_DNA"/>
</dbReference>
<reference evidence="2 3" key="1">
    <citation type="journal article" date="2010" name="Stand. Genomic Sci.">
        <title>Complete genome sequence of Haliangium ochraceum type strain (SMP-2).</title>
        <authorList>
            <consortium name="US DOE Joint Genome Institute (JGI-PGF)"/>
            <person name="Ivanova N."/>
            <person name="Daum C."/>
            <person name="Lang E."/>
            <person name="Abt B."/>
            <person name="Kopitz M."/>
            <person name="Saunders E."/>
            <person name="Lapidus A."/>
            <person name="Lucas S."/>
            <person name="Glavina Del Rio T."/>
            <person name="Nolan M."/>
            <person name="Tice H."/>
            <person name="Copeland A."/>
            <person name="Cheng J.F."/>
            <person name="Chen F."/>
            <person name="Bruce D."/>
            <person name="Goodwin L."/>
            <person name="Pitluck S."/>
            <person name="Mavromatis K."/>
            <person name="Pati A."/>
            <person name="Mikhailova N."/>
            <person name="Chen A."/>
            <person name="Palaniappan K."/>
            <person name="Land M."/>
            <person name="Hauser L."/>
            <person name="Chang Y.J."/>
            <person name="Jeffries C.D."/>
            <person name="Detter J.C."/>
            <person name="Brettin T."/>
            <person name="Rohde M."/>
            <person name="Goker M."/>
            <person name="Bristow J."/>
            <person name="Markowitz V."/>
            <person name="Eisen J.A."/>
            <person name="Hugenholtz P."/>
            <person name="Kyrpides N.C."/>
            <person name="Klenk H.P."/>
        </authorList>
    </citation>
    <scope>NUCLEOTIDE SEQUENCE [LARGE SCALE GENOMIC DNA]</scope>
    <source>
        <strain evidence="3">DSM 14365 / CIP 107738 / JCM 11303 / AJ 13395 / SMP-2</strain>
    </source>
</reference>
<dbReference type="HOGENOM" id="CLU_1208419_0_0_7"/>
<feature type="region of interest" description="Disordered" evidence="1">
    <location>
        <begin position="1"/>
        <end position="72"/>
    </location>
</feature>
<sequence length="229" mass="24158">MASARSGSRAPRATPRVAPAGSRALRIDPAGRLRSLPTTWRRPSRSPPSGFGGRHRPRGSPPRAPERRASTPRVAAEWFRAAPATSELASACSRAARIDSAARLCLLPTTAHRPRGSPPSGFEPRRRPPSSPPPALELSASTPRVAATWFRAAPATSEPTAACSVPAPSTFEATAACSVPAPSTFEPASDCSDSLSSGRRYGHTGFIHRLARHSVDEPVTEPPHHHDGA</sequence>
<dbReference type="AlphaFoldDB" id="D0LZQ5"/>
<organism evidence="2 3">
    <name type="scientific">Haliangium ochraceum (strain DSM 14365 / JCM 11303 / SMP-2)</name>
    <dbReference type="NCBI Taxonomy" id="502025"/>
    <lineage>
        <taxon>Bacteria</taxon>
        <taxon>Pseudomonadati</taxon>
        <taxon>Myxococcota</taxon>
        <taxon>Polyangia</taxon>
        <taxon>Haliangiales</taxon>
        <taxon>Kofleriaceae</taxon>
        <taxon>Haliangium</taxon>
    </lineage>
</organism>
<accession>D0LZQ5</accession>
<evidence type="ECO:0000313" key="2">
    <source>
        <dbReference type="EMBL" id="ACY18034.1"/>
    </source>
</evidence>